<dbReference type="PANTHER" id="PTHR30068:SF4">
    <property type="entry name" value="URONATE ISOMERASE"/>
    <property type="match status" value="1"/>
</dbReference>
<comment type="caution">
    <text evidence="7">The sequence shown here is derived from an EMBL/GenBank/DDBJ whole genome shotgun (WGS) entry which is preliminary data.</text>
</comment>
<dbReference type="SUPFAM" id="SSF51556">
    <property type="entry name" value="Metallo-dependent hydrolases"/>
    <property type="match status" value="1"/>
</dbReference>
<comment type="catalytic activity">
    <reaction evidence="1">
        <text>D-glucuronate = D-fructuronate</text>
        <dbReference type="Rhea" id="RHEA:13049"/>
        <dbReference type="ChEBI" id="CHEBI:58720"/>
        <dbReference type="ChEBI" id="CHEBI:59863"/>
        <dbReference type="EC" id="5.3.1.12"/>
    </reaction>
</comment>
<dbReference type="InterPro" id="IPR032466">
    <property type="entry name" value="Metal_Hydrolase"/>
</dbReference>
<dbReference type="InterPro" id="IPR003766">
    <property type="entry name" value="Uronate_isomerase"/>
</dbReference>
<comment type="similarity">
    <text evidence="3">Belongs to the metallo-dependent hydrolases superfamily. Uronate isomerase family.</text>
</comment>
<proteinExistence type="inferred from homology"/>
<dbReference type="EMBL" id="VSSQ01094117">
    <property type="protein sequence ID" value="MPN38716.1"/>
    <property type="molecule type" value="Genomic_DNA"/>
</dbReference>
<evidence type="ECO:0000256" key="2">
    <source>
        <dbReference type="ARBA" id="ARBA00004892"/>
    </source>
</evidence>
<evidence type="ECO:0000256" key="3">
    <source>
        <dbReference type="ARBA" id="ARBA00008397"/>
    </source>
</evidence>
<dbReference type="EC" id="5.3.1.12" evidence="4"/>
<dbReference type="Gene3D" id="3.20.20.140">
    <property type="entry name" value="Metal-dependent hydrolases"/>
    <property type="match status" value="1"/>
</dbReference>
<evidence type="ECO:0000256" key="5">
    <source>
        <dbReference type="ARBA" id="ARBA00020555"/>
    </source>
</evidence>
<evidence type="ECO:0000256" key="4">
    <source>
        <dbReference type="ARBA" id="ARBA00012546"/>
    </source>
</evidence>
<organism evidence="7">
    <name type="scientific">bioreactor metagenome</name>
    <dbReference type="NCBI Taxonomy" id="1076179"/>
    <lineage>
        <taxon>unclassified sequences</taxon>
        <taxon>metagenomes</taxon>
        <taxon>ecological metagenomes</taxon>
    </lineage>
</organism>
<dbReference type="GO" id="GO:0008880">
    <property type="term" value="F:glucuronate isomerase activity"/>
    <property type="evidence" value="ECO:0007669"/>
    <property type="project" value="UniProtKB-EC"/>
</dbReference>
<comment type="pathway">
    <text evidence="2">Carbohydrate metabolism; pentose and glucuronate interconversion.</text>
</comment>
<dbReference type="Pfam" id="PF02614">
    <property type="entry name" value="UxaC"/>
    <property type="match status" value="1"/>
</dbReference>
<name>A0A645HJD7_9ZZZZ</name>
<reference evidence="7" key="1">
    <citation type="submission" date="2019-08" db="EMBL/GenBank/DDBJ databases">
        <authorList>
            <person name="Kucharzyk K."/>
            <person name="Murdoch R.W."/>
            <person name="Higgins S."/>
            <person name="Loffler F."/>
        </authorList>
    </citation>
    <scope>NUCLEOTIDE SEQUENCE</scope>
</reference>
<dbReference type="AlphaFoldDB" id="A0A645HJD7"/>
<dbReference type="GO" id="GO:0019698">
    <property type="term" value="P:D-galacturonate catabolic process"/>
    <property type="evidence" value="ECO:0007669"/>
    <property type="project" value="TreeGrafter"/>
</dbReference>
<sequence>MNPKDNWVLASLATTFQSEGTPSKIQFGTAWWMQDHIPGMLAQMEALASTGVFSHFVGMLTDSRSYLSYTRFEYFRRILCNYLGNLVESGQFPADMKMLGEIARNISFFNAKRYFSATIALPNKDCAKAAEDFCAEQGAEPKE</sequence>
<evidence type="ECO:0000256" key="6">
    <source>
        <dbReference type="ARBA" id="ARBA00023235"/>
    </source>
</evidence>
<protein>
    <recommendedName>
        <fullName evidence="5">Uronate isomerase</fullName>
        <ecNumber evidence="4">5.3.1.12</ecNumber>
    </recommendedName>
</protein>
<gene>
    <name evidence="7" type="primary">uxaC_20</name>
    <name evidence="7" type="ORF">SDC9_186241</name>
</gene>
<accession>A0A645HJD7</accession>
<dbReference type="UniPathway" id="UPA00246"/>
<keyword evidence="6 7" id="KW-0413">Isomerase</keyword>
<evidence type="ECO:0000256" key="1">
    <source>
        <dbReference type="ARBA" id="ARBA00001165"/>
    </source>
</evidence>
<evidence type="ECO:0000313" key="7">
    <source>
        <dbReference type="EMBL" id="MPN38716.1"/>
    </source>
</evidence>
<dbReference type="GO" id="GO:0042840">
    <property type="term" value="P:D-glucuronate catabolic process"/>
    <property type="evidence" value="ECO:0007669"/>
    <property type="project" value="TreeGrafter"/>
</dbReference>
<dbReference type="PANTHER" id="PTHR30068">
    <property type="entry name" value="URONATE ISOMERASE"/>
    <property type="match status" value="1"/>
</dbReference>